<reference evidence="7" key="1">
    <citation type="submission" date="2022-12" db="EMBL/GenBank/DDBJ databases">
        <title>Chromosome-level genome assembly of the bean flower thrips Megalurothrips usitatus.</title>
        <authorList>
            <person name="Ma L."/>
            <person name="Liu Q."/>
            <person name="Li H."/>
            <person name="Cai W."/>
        </authorList>
    </citation>
    <scope>NUCLEOTIDE SEQUENCE</scope>
    <source>
        <strain evidence="7">Cailab_2022a</strain>
    </source>
</reference>
<protein>
    <recommendedName>
        <fullName evidence="6">RING-type domain-containing protein</fullName>
    </recommendedName>
</protein>
<feature type="compositionally biased region" description="Acidic residues" evidence="5">
    <location>
        <begin position="449"/>
        <end position="459"/>
    </location>
</feature>
<dbReference type="SUPFAM" id="SSF57850">
    <property type="entry name" value="RING/U-box"/>
    <property type="match status" value="1"/>
</dbReference>
<evidence type="ECO:0000259" key="6">
    <source>
        <dbReference type="PROSITE" id="PS50089"/>
    </source>
</evidence>
<keyword evidence="2 4" id="KW-0863">Zinc-finger</keyword>
<evidence type="ECO:0000256" key="2">
    <source>
        <dbReference type="ARBA" id="ARBA00022771"/>
    </source>
</evidence>
<dbReference type="InterPro" id="IPR001841">
    <property type="entry name" value="Znf_RING"/>
</dbReference>
<proteinExistence type="predicted"/>
<dbReference type="Proteomes" id="UP001075354">
    <property type="component" value="Unassembled WGS sequence"/>
</dbReference>
<evidence type="ECO:0000256" key="3">
    <source>
        <dbReference type="ARBA" id="ARBA00022833"/>
    </source>
</evidence>
<name>A0AAV7X4K9_9NEOP</name>
<dbReference type="CDD" id="cd16448">
    <property type="entry name" value="RING-H2"/>
    <property type="match status" value="1"/>
</dbReference>
<dbReference type="GO" id="GO:0016567">
    <property type="term" value="P:protein ubiquitination"/>
    <property type="evidence" value="ECO:0007669"/>
    <property type="project" value="TreeGrafter"/>
</dbReference>
<feature type="region of interest" description="Disordered" evidence="5">
    <location>
        <begin position="118"/>
        <end position="503"/>
    </location>
</feature>
<dbReference type="PANTHER" id="PTHR45969:SF69">
    <property type="entry name" value="FINGER DOMAIN PROTEIN, PUTATIVE (AFU_ORTHOLOGUE AFUA_3G12190)-RELATED"/>
    <property type="match status" value="1"/>
</dbReference>
<feature type="region of interest" description="Disordered" evidence="5">
    <location>
        <begin position="1"/>
        <end position="80"/>
    </location>
</feature>
<dbReference type="GO" id="GO:0061630">
    <property type="term" value="F:ubiquitin protein ligase activity"/>
    <property type="evidence" value="ECO:0007669"/>
    <property type="project" value="TreeGrafter"/>
</dbReference>
<sequence>MRERCLQALNARNPSAPPRGESEPLTPCSAPTERTAPEHVAASAAMQDDVSAPPAREMDTTSHPLPARSSTQDVSSASSNQMQLQLASTVMSVPANVNMVCIKAEDLFAFMKRTMEDSGMIPSSDSSRPAARGEPTSTFPNQDGPLLAGPSRQTATTSTNGLEECLPMPTQRRSPSPDLFELPPDEEPTTRSKSPDPDLLFLDIPSQQGPRSTSRPAGHRGSSTFAARSPTPDFSFMDDLPPSTSGWNLDSKSTHQSKRSDEPGLSFLVEQPRHQRRRSRSPSPGPSHHRSLSQHPSASASRRSWSPSPGPSHCRSLSQHPSASASRRSRSPSPGPSHRRSLPPHESASASRRSRSPSPGPSYCRSLSQYPSTSSGWSGKFPTRKSSSSASGSATRRDRSSSPDEPSQGATAVRQSQSMWRTSASPSWQRHLDSKRKLATRPPSPDVTFLDEDYDDDDPEFKTRSKKRVVAKTTSKDPPKKRGRPRKNKAEEKPAASGPTCPICKEDDDGGWVNTKCGHLFHKKCLDRWVATPGQKDRYFKVCPLCGTDFDPSDTNPVFM</sequence>
<dbReference type="SMART" id="SM00744">
    <property type="entry name" value="RINGv"/>
    <property type="match status" value="1"/>
</dbReference>
<feature type="compositionally biased region" description="Polar residues" evidence="5">
    <location>
        <begin position="242"/>
        <end position="251"/>
    </location>
</feature>
<evidence type="ECO:0000313" key="7">
    <source>
        <dbReference type="EMBL" id="KAJ1518954.1"/>
    </source>
</evidence>
<evidence type="ECO:0000256" key="5">
    <source>
        <dbReference type="SAM" id="MobiDB-lite"/>
    </source>
</evidence>
<dbReference type="SMART" id="SM00184">
    <property type="entry name" value="RING"/>
    <property type="match status" value="1"/>
</dbReference>
<keyword evidence="3" id="KW-0862">Zinc</keyword>
<evidence type="ECO:0000256" key="1">
    <source>
        <dbReference type="ARBA" id="ARBA00022723"/>
    </source>
</evidence>
<dbReference type="InterPro" id="IPR011016">
    <property type="entry name" value="Znf_RING-CH"/>
</dbReference>
<keyword evidence="8" id="KW-1185">Reference proteome</keyword>
<dbReference type="PANTHER" id="PTHR45969">
    <property type="entry name" value="RING ZINC FINGER PROTEIN-RELATED"/>
    <property type="match status" value="1"/>
</dbReference>
<dbReference type="Gene3D" id="3.30.40.10">
    <property type="entry name" value="Zinc/RING finger domain, C3HC4 (zinc finger)"/>
    <property type="match status" value="1"/>
</dbReference>
<accession>A0AAV7X4K9</accession>
<evidence type="ECO:0000313" key="8">
    <source>
        <dbReference type="Proteomes" id="UP001075354"/>
    </source>
</evidence>
<feature type="domain" description="RING-type" evidence="6">
    <location>
        <begin position="501"/>
        <end position="546"/>
    </location>
</feature>
<dbReference type="PROSITE" id="PS50089">
    <property type="entry name" value="ZF_RING_2"/>
    <property type="match status" value="1"/>
</dbReference>
<dbReference type="EMBL" id="JAPTSV010000802">
    <property type="protein sequence ID" value="KAJ1518954.1"/>
    <property type="molecule type" value="Genomic_DNA"/>
</dbReference>
<dbReference type="AlphaFoldDB" id="A0AAV7X4K9"/>
<feature type="compositionally biased region" description="Polar residues" evidence="5">
    <location>
        <begin position="68"/>
        <end position="80"/>
    </location>
</feature>
<dbReference type="InterPro" id="IPR013083">
    <property type="entry name" value="Znf_RING/FYVE/PHD"/>
</dbReference>
<dbReference type="GO" id="GO:0008270">
    <property type="term" value="F:zinc ion binding"/>
    <property type="evidence" value="ECO:0007669"/>
    <property type="project" value="UniProtKB-KW"/>
</dbReference>
<comment type="caution">
    <text evidence="7">The sequence shown here is derived from an EMBL/GenBank/DDBJ whole genome shotgun (WGS) entry which is preliminary data.</text>
</comment>
<feature type="compositionally biased region" description="Low complexity" evidence="5">
    <location>
        <begin position="384"/>
        <end position="394"/>
    </location>
</feature>
<feature type="compositionally biased region" description="Polar residues" evidence="5">
    <location>
        <begin position="151"/>
        <end position="161"/>
    </location>
</feature>
<gene>
    <name evidence="7" type="ORF">ONE63_011442</name>
</gene>
<feature type="compositionally biased region" description="Polar residues" evidence="5">
    <location>
        <begin position="367"/>
        <end position="377"/>
    </location>
</feature>
<evidence type="ECO:0000256" key="4">
    <source>
        <dbReference type="PROSITE-ProRule" id="PRU00175"/>
    </source>
</evidence>
<dbReference type="Pfam" id="PF13639">
    <property type="entry name" value="zf-RING_2"/>
    <property type="match status" value="1"/>
</dbReference>
<organism evidence="7 8">
    <name type="scientific">Megalurothrips usitatus</name>
    <name type="common">bean blossom thrips</name>
    <dbReference type="NCBI Taxonomy" id="439358"/>
    <lineage>
        <taxon>Eukaryota</taxon>
        <taxon>Metazoa</taxon>
        <taxon>Ecdysozoa</taxon>
        <taxon>Arthropoda</taxon>
        <taxon>Hexapoda</taxon>
        <taxon>Insecta</taxon>
        <taxon>Pterygota</taxon>
        <taxon>Neoptera</taxon>
        <taxon>Paraneoptera</taxon>
        <taxon>Thysanoptera</taxon>
        <taxon>Terebrantia</taxon>
        <taxon>Thripoidea</taxon>
        <taxon>Thripidae</taxon>
        <taxon>Megalurothrips</taxon>
    </lineage>
</organism>
<keyword evidence="1" id="KW-0479">Metal-binding</keyword>
<feature type="compositionally biased region" description="Polar residues" evidence="5">
    <location>
        <begin position="408"/>
        <end position="428"/>
    </location>
</feature>
<feature type="compositionally biased region" description="Low complexity" evidence="5">
    <location>
        <begin position="296"/>
        <end position="307"/>
    </location>
</feature>
<feature type="compositionally biased region" description="Polar residues" evidence="5">
    <location>
        <begin position="205"/>
        <end position="226"/>
    </location>
</feature>